<feature type="transmembrane region" description="Helical" evidence="9">
    <location>
        <begin position="250"/>
        <end position="271"/>
    </location>
</feature>
<dbReference type="GO" id="GO:0005789">
    <property type="term" value="C:endoplasmic reticulum membrane"/>
    <property type="evidence" value="ECO:0007669"/>
    <property type="project" value="UniProtKB-SubCell"/>
</dbReference>
<evidence type="ECO:0000256" key="7">
    <source>
        <dbReference type="ARBA" id="ARBA00023136"/>
    </source>
</evidence>
<keyword evidence="5 9" id="KW-1133">Transmembrane helix</keyword>
<proteinExistence type="predicted"/>
<feature type="transmembrane region" description="Helical" evidence="9">
    <location>
        <begin position="65"/>
        <end position="88"/>
    </location>
</feature>
<organism evidence="10 11">
    <name type="scientific">Zoarces viviparus</name>
    <name type="common">Viviparous eelpout</name>
    <name type="synonym">Blennius viviparus</name>
    <dbReference type="NCBI Taxonomy" id="48416"/>
    <lineage>
        <taxon>Eukaryota</taxon>
        <taxon>Metazoa</taxon>
        <taxon>Chordata</taxon>
        <taxon>Craniata</taxon>
        <taxon>Vertebrata</taxon>
        <taxon>Euteleostomi</taxon>
        <taxon>Actinopterygii</taxon>
        <taxon>Neopterygii</taxon>
        <taxon>Teleostei</taxon>
        <taxon>Neoteleostei</taxon>
        <taxon>Acanthomorphata</taxon>
        <taxon>Eupercaria</taxon>
        <taxon>Perciformes</taxon>
        <taxon>Cottioidei</taxon>
        <taxon>Zoarcales</taxon>
        <taxon>Zoarcidae</taxon>
        <taxon>Zoarcinae</taxon>
        <taxon>Zoarces</taxon>
    </lineage>
</organism>
<keyword evidence="3 9" id="KW-0812">Transmembrane</keyword>
<dbReference type="Pfam" id="PF06775">
    <property type="entry name" value="Seipin"/>
    <property type="match status" value="1"/>
</dbReference>
<dbReference type="GO" id="GO:0006629">
    <property type="term" value="P:lipid metabolic process"/>
    <property type="evidence" value="ECO:0007669"/>
    <property type="project" value="UniProtKB-KW"/>
</dbReference>
<evidence type="ECO:0000256" key="8">
    <source>
        <dbReference type="SAM" id="MobiDB-lite"/>
    </source>
</evidence>
<sequence>MYEHTEPPRGQQYKGVQGGTADQTRTRGKSASDSTIVSTMGALLHWLQDVASVTLLKARRTLFQAAILFCVLLLLLWVSIFLYGSFYYSYMPTVSFSTPVHFYYTSDCDASDSVLCSYPTANISLMKNERDQVMAYGQPYRVSLELEMPESPVNANLGMFMCKMSCYTKGGKTVSSVGRSTMLHYRSSLLQSLSTLFFSPFFVTGIAEEKQLIEVEFFSDYKTNAFQPSVGAVIEILSKRVQIYSSQLRIHAYFTGVRYVLFNFPLTSAFVGVATNFAFLSVIVLFSYLQFVWGGIWPPDQVRVKVLMGDNTRIQQRREEARKRMEKENSQKDLRAPQVVGPVTEASDFQDSVAGTSSKGPLEATDASGADVAGTTEEESPVSKGPEEEESSDVLDGSQQGETTLRQRPGPWMSL</sequence>
<evidence type="ECO:0000256" key="4">
    <source>
        <dbReference type="ARBA" id="ARBA00022824"/>
    </source>
</evidence>
<dbReference type="CDD" id="cd23995">
    <property type="entry name" value="Seipin_BSCL2_like"/>
    <property type="match status" value="1"/>
</dbReference>
<protein>
    <recommendedName>
        <fullName evidence="2">Seipin</fullName>
    </recommendedName>
</protein>
<evidence type="ECO:0000256" key="6">
    <source>
        <dbReference type="ARBA" id="ARBA00023098"/>
    </source>
</evidence>
<evidence type="ECO:0000313" key="11">
    <source>
        <dbReference type="Proteomes" id="UP001488805"/>
    </source>
</evidence>
<evidence type="ECO:0000256" key="9">
    <source>
        <dbReference type="SAM" id="Phobius"/>
    </source>
</evidence>
<evidence type="ECO:0000256" key="1">
    <source>
        <dbReference type="ARBA" id="ARBA00004477"/>
    </source>
</evidence>
<comment type="caution">
    <text evidence="10">The sequence shown here is derived from an EMBL/GenBank/DDBJ whole genome shotgun (WGS) entry which is preliminary data.</text>
</comment>
<dbReference type="AlphaFoldDB" id="A0AAW1E450"/>
<accession>A0AAW1E450</accession>
<reference evidence="10 11" key="1">
    <citation type="journal article" date="2024" name="Genome Biol. Evol.">
        <title>Chromosome-level genome assembly of the viviparous eelpout Zoarces viviparus.</title>
        <authorList>
            <person name="Fuhrmann N."/>
            <person name="Brasseur M.V."/>
            <person name="Bakowski C.E."/>
            <person name="Podsiadlowski L."/>
            <person name="Prost S."/>
            <person name="Krehenwinkel H."/>
            <person name="Mayer C."/>
        </authorList>
    </citation>
    <scope>NUCLEOTIDE SEQUENCE [LARGE SCALE GENOMIC DNA]</scope>
    <source>
        <strain evidence="10">NO-MEL_2022_Ind0_liver</strain>
    </source>
</reference>
<dbReference type="EMBL" id="JBCEZU010000575">
    <property type="protein sequence ID" value="KAK9516968.1"/>
    <property type="molecule type" value="Genomic_DNA"/>
</dbReference>
<feature type="compositionally biased region" description="Basic and acidic residues" evidence="8">
    <location>
        <begin position="318"/>
        <end position="335"/>
    </location>
</feature>
<feature type="compositionally biased region" description="Polar residues" evidence="8">
    <location>
        <begin position="347"/>
        <end position="359"/>
    </location>
</feature>
<dbReference type="InterPro" id="IPR009617">
    <property type="entry name" value="Seipin"/>
</dbReference>
<gene>
    <name evidence="10" type="ORF">VZT92_024871</name>
</gene>
<keyword evidence="4" id="KW-0256">Endoplasmic reticulum</keyword>
<evidence type="ECO:0000256" key="2">
    <source>
        <dbReference type="ARBA" id="ARBA00022064"/>
    </source>
</evidence>
<feature type="compositionally biased region" description="Polar residues" evidence="8">
    <location>
        <begin position="397"/>
        <end position="406"/>
    </location>
</feature>
<keyword evidence="11" id="KW-1185">Reference proteome</keyword>
<keyword evidence="6" id="KW-0443">Lipid metabolism</keyword>
<dbReference type="GO" id="GO:0140042">
    <property type="term" value="P:lipid droplet formation"/>
    <property type="evidence" value="ECO:0007669"/>
    <property type="project" value="UniProtKB-ARBA"/>
</dbReference>
<evidence type="ECO:0000256" key="5">
    <source>
        <dbReference type="ARBA" id="ARBA00022989"/>
    </source>
</evidence>
<evidence type="ECO:0000256" key="3">
    <source>
        <dbReference type="ARBA" id="ARBA00022692"/>
    </source>
</evidence>
<name>A0AAW1E450_ZOAVI</name>
<dbReference type="PANTHER" id="PTHR21212:SF0">
    <property type="entry name" value="SEIPIN"/>
    <property type="match status" value="1"/>
</dbReference>
<evidence type="ECO:0000313" key="10">
    <source>
        <dbReference type="EMBL" id="KAK9516968.1"/>
    </source>
</evidence>
<feature type="region of interest" description="Disordered" evidence="8">
    <location>
        <begin position="1"/>
        <end position="32"/>
    </location>
</feature>
<dbReference type="Proteomes" id="UP001488805">
    <property type="component" value="Unassembled WGS sequence"/>
</dbReference>
<keyword evidence="7 9" id="KW-0472">Membrane</keyword>
<dbReference type="PANTHER" id="PTHR21212">
    <property type="entry name" value="BERNARDINELLI-SEIP CONGENITAL LIPODYSTROPHY 2 HOMOLOG BSCL2 PROTEIN"/>
    <property type="match status" value="1"/>
</dbReference>
<feature type="region of interest" description="Disordered" evidence="8">
    <location>
        <begin position="318"/>
        <end position="415"/>
    </location>
</feature>
<comment type="subcellular location">
    <subcellularLocation>
        <location evidence="1">Endoplasmic reticulum membrane</location>
        <topology evidence="1">Multi-pass membrane protein</topology>
    </subcellularLocation>
</comment>